<comment type="caution">
    <text evidence="1">The sequence shown here is derived from an EMBL/GenBank/DDBJ whole genome shotgun (WGS) entry which is preliminary data.</text>
</comment>
<dbReference type="RefSeq" id="WP_262842188.1">
    <property type="nucleotide sequence ID" value="NZ_JANZYP010000009.1"/>
</dbReference>
<reference evidence="2" key="1">
    <citation type="journal article" date="2019" name="Int. J. Syst. Evol. Microbiol.">
        <title>The Global Catalogue of Microorganisms (GCM) 10K type strain sequencing project: providing services to taxonomists for standard genome sequencing and annotation.</title>
        <authorList>
            <consortium name="The Broad Institute Genomics Platform"/>
            <consortium name="The Broad Institute Genome Sequencing Center for Infectious Disease"/>
            <person name="Wu L."/>
            <person name="Ma J."/>
        </authorList>
    </citation>
    <scope>NUCLEOTIDE SEQUENCE [LARGE SCALE GENOMIC DNA]</scope>
    <source>
        <strain evidence="2">CCUG 49560</strain>
    </source>
</reference>
<dbReference type="EMBL" id="JBHSFN010000014">
    <property type="protein sequence ID" value="MFC4588966.1"/>
    <property type="molecule type" value="Genomic_DNA"/>
</dbReference>
<protein>
    <submittedName>
        <fullName evidence="1">Uncharacterized protein</fullName>
    </submittedName>
</protein>
<sequence>MLLVLSKQTLTRQAVSLCSHTGGIIAALYRAREAAQISLAYRRKAHQMRLALAMALVAGEVTLARRMSAGAIPPLLNASHVRVCILQCAPGERDPIAATYEDASGYHGRGLMVRCPVYDDHLICLAGAACSRRWTPPPG</sequence>
<proteinExistence type="predicted"/>
<keyword evidence="2" id="KW-1185">Reference proteome</keyword>
<organism evidence="1 2">
    <name type="scientific">Sphaerisporangium corydalis</name>
    <dbReference type="NCBI Taxonomy" id="1441875"/>
    <lineage>
        <taxon>Bacteria</taxon>
        <taxon>Bacillati</taxon>
        <taxon>Actinomycetota</taxon>
        <taxon>Actinomycetes</taxon>
        <taxon>Streptosporangiales</taxon>
        <taxon>Streptosporangiaceae</taxon>
        <taxon>Sphaerisporangium</taxon>
    </lineage>
</organism>
<evidence type="ECO:0000313" key="1">
    <source>
        <dbReference type="EMBL" id="MFC4588966.1"/>
    </source>
</evidence>
<gene>
    <name evidence="1" type="ORF">ACFO8L_22945</name>
</gene>
<name>A0ABV9EHG1_9ACTN</name>
<evidence type="ECO:0000313" key="2">
    <source>
        <dbReference type="Proteomes" id="UP001595891"/>
    </source>
</evidence>
<accession>A0ABV9EHG1</accession>
<dbReference type="Proteomes" id="UP001595891">
    <property type="component" value="Unassembled WGS sequence"/>
</dbReference>